<sequence>MLEGEAGAGGRGGASGVILFLASAILTLPAFSFPGTWVPHPLQPGAGVTLNLLPKYGKLTRSASTPSGTVVTQPQHPATDPDTDTDTNAIVPTSTSKVETTGAGHSAVLQRSDQYAPLTSNPEFEAGYIRLGTEYSSGSLRELALNERMLCGCCAYGA</sequence>
<accession>A0A9N9PXQ4</accession>
<feature type="compositionally biased region" description="Polar residues" evidence="1">
    <location>
        <begin position="88"/>
        <end position="99"/>
    </location>
</feature>
<gene>
    <name evidence="3" type="ORF">HYFRA_00001487</name>
</gene>
<proteinExistence type="predicted"/>
<keyword evidence="2" id="KW-1133">Transmembrane helix</keyword>
<evidence type="ECO:0000256" key="2">
    <source>
        <dbReference type="SAM" id="Phobius"/>
    </source>
</evidence>
<feature type="compositionally biased region" description="Polar residues" evidence="1">
    <location>
        <begin position="61"/>
        <end position="76"/>
    </location>
</feature>
<name>A0A9N9PXQ4_9HELO</name>
<feature type="transmembrane region" description="Helical" evidence="2">
    <location>
        <begin position="12"/>
        <end position="33"/>
    </location>
</feature>
<dbReference type="AlphaFoldDB" id="A0A9N9PXQ4"/>
<dbReference type="Proteomes" id="UP000696280">
    <property type="component" value="Unassembled WGS sequence"/>
</dbReference>
<organism evidence="3 4">
    <name type="scientific">Hymenoscyphus fraxineus</name>
    <dbReference type="NCBI Taxonomy" id="746836"/>
    <lineage>
        <taxon>Eukaryota</taxon>
        <taxon>Fungi</taxon>
        <taxon>Dikarya</taxon>
        <taxon>Ascomycota</taxon>
        <taxon>Pezizomycotina</taxon>
        <taxon>Leotiomycetes</taxon>
        <taxon>Helotiales</taxon>
        <taxon>Helotiaceae</taxon>
        <taxon>Hymenoscyphus</taxon>
    </lineage>
</organism>
<keyword evidence="2" id="KW-0812">Transmembrane</keyword>
<keyword evidence="2" id="KW-0472">Membrane</keyword>
<evidence type="ECO:0000313" key="3">
    <source>
        <dbReference type="EMBL" id="CAG8959585.1"/>
    </source>
</evidence>
<evidence type="ECO:0000313" key="4">
    <source>
        <dbReference type="Proteomes" id="UP000696280"/>
    </source>
</evidence>
<keyword evidence="4" id="KW-1185">Reference proteome</keyword>
<feature type="region of interest" description="Disordered" evidence="1">
    <location>
        <begin position="61"/>
        <end position="105"/>
    </location>
</feature>
<dbReference type="EMBL" id="CAJVRL010000092">
    <property type="protein sequence ID" value="CAG8959585.1"/>
    <property type="molecule type" value="Genomic_DNA"/>
</dbReference>
<protein>
    <submittedName>
        <fullName evidence="3">Uncharacterized protein</fullName>
    </submittedName>
</protein>
<comment type="caution">
    <text evidence="3">The sequence shown here is derived from an EMBL/GenBank/DDBJ whole genome shotgun (WGS) entry which is preliminary data.</text>
</comment>
<reference evidence="3" key="1">
    <citation type="submission" date="2021-07" db="EMBL/GenBank/DDBJ databases">
        <authorList>
            <person name="Durling M."/>
        </authorList>
    </citation>
    <scope>NUCLEOTIDE SEQUENCE</scope>
</reference>
<evidence type="ECO:0000256" key="1">
    <source>
        <dbReference type="SAM" id="MobiDB-lite"/>
    </source>
</evidence>